<dbReference type="SUPFAM" id="SSF55729">
    <property type="entry name" value="Acyl-CoA N-acyltransferases (Nat)"/>
    <property type="match status" value="1"/>
</dbReference>
<feature type="domain" description="N-acetyltransferase" evidence="1">
    <location>
        <begin position="16"/>
        <end position="178"/>
    </location>
</feature>
<accession>A0ABX0ZKY7</accession>
<proteinExistence type="predicted"/>
<sequence>MSSTPEPILWISADACALGPYRADLVETYWRWEQDPGLLVGYGRQQPESLEARTEGMAHQLRGDNIRFTVYDLAPGSPVPVGVTTLLPDHAVRTAEYVVMLAPEARGCGLGTRATRLTLDYAFHVTNLRMVWLKVLAPNTAGVRTYEKAGFRHAGALRSAGYWLGRSCDEVLMDALAEEFAYPSVVRTLVEGGAGSDEPAA</sequence>
<dbReference type="EMBL" id="JAATEJ010000003">
    <property type="protein sequence ID" value="NJP43167.1"/>
    <property type="molecule type" value="Genomic_DNA"/>
</dbReference>
<dbReference type="PANTHER" id="PTHR43415:SF3">
    <property type="entry name" value="GNAT-FAMILY ACETYLTRANSFERASE"/>
    <property type="match status" value="1"/>
</dbReference>
<dbReference type="Gene3D" id="3.40.630.30">
    <property type="match status" value="1"/>
</dbReference>
<gene>
    <name evidence="2" type="ORF">HCN08_07075</name>
</gene>
<organism evidence="2 3">
    <name type="scientific">Actinacidiphila epipremni</name>
    <dbReference type="NCBI Taxonomy" id="2053013"/>
    <lineage>
        <taxon>Bacteria</taxon>
        <taxon>Bacillati</taxon>
        <taxon>Actinomycetota</taxon>
        <taxon>Actinomycetes</taxon>
        <taxon>Kitasatosporales</taxon>
        <taxon>Streptomycetaceae</taxon>
        <taxon>Actinacidiphila</taxon>
    </lineage>
</organism>
<reference evidence="2 3" key="1">
    <citation type="submission" date="2020-03" db="EMBL/GenBank/DDBJ databases">
        <title>WGS of actinomycetes isolated from Thailand.</title>
        <authorList>
            <person name="Thawai C."/>
        </authorList>
    </citation>
    <scope>NUCLEOTIDE SEQUENCE [LARGE SCALE GENOMIC DNA]</scope>
    <source>
        <strain evidence="2 3">PRB2-1</strain>
    </source>
</reference>
<dbReference type="Pfam" id="PF13302">
    <property type="entry name" value="Acetyltransf_3"/>
    <property type="match status" value="1"/>
</dbReference>
<evidence type="ECO:0000313" key="2">
    <source>
        <dbReference type="EMBL" id="NJP43167.1"/>
    </source>
</evidence>
<protein>
    <submittedName>
        <fullName evidence="2">GNAT family N-acetyltransferase</fullName>
    </submittedName>
</protein>
<dbReference type="InterPro" id="IPR000182">
    <property type="entry name" value="GNAT_dom"/>
</dbReference>
<dbReference type="InterPro" id="IPR016181">
    <property type="entry name" value="Acyl_CoA_acyltransferase"/>
</dbReference>
<dbReference type="Proteomes" id="UP000734511">
    <property type="component" value="Unassembled WGS sequence"/>
</dbReference>
<dbReference type="PANTHER" id="PTHR43415">
    <property type="entry name" value="SPERMIDINE N(1)-ACETYLTRANSFERASE"/>
    <property type="match status" value="1"/>
</dbReference>
<keyword evidence="3" id="KW-1185">Reference proteome</keyword>
<comment type="caution">
    <text evidence="2">The sequence shown here is derived from an EMBL/GenBank/DDBJ whole genome shotgun (WGS) entry which is preliminary data.</text>
</comment>
<evidence type="ECO:0000313" key="3">
    <source>
        <dbReference type="Proteomes" id="UP000734511"/>
    </source>
</evidence>
<name>A0ABX0ZKY7_9ACTN</name>
<evidence type="ECO:0000259" key="1">
    <source>
        <dbReference type="PROSITE" id="PS51186"/>
    </source>
</evidence>
<dbReference type="PROSITE" id="PS51186">
    <property type="entry name" value="GNAT"/>
    <property type="match status" value="1"/>
</dbReference>